<dbReference type="PANTHER" id="PTHR45673">
    <property type="entry name" value="SERINE/THREONINE-PROTEIN PHOSPHATASE 2B CATALYTIC SUBUNIT 1-RELATED"/>
    <property type="match status" value="1"/>
</dbReference>
<dbReference type="SUPFAM" id="SSF56300">
    <property type="entry name" value="Metallo-dependent phosphatases"/>
    <property type="match status" value="1"/>
</dbReference>
<feature type="non-terminal residue" evidence="2">
    <location>
        <position position="1"/>
    </location>
</feature>
<dbReference type="GO" id="GO:0033192">
    <property type="term" value="F:calmodulin-dependent protein phosphatase activity"/>
    <property type="evidence" value="ECO:0007669"/>
    <property type="project" value="InterPro"/>
</dbReference>
<reference evidence="2 3" key="1">
    <citation type="journal article" date="2024" name="J Genomics">
        <title>Draft genome sequencing and assembly of Favolaschia claudopus CIRM-BRFM 2984 isolated from oak limbs.</title>
        <authorList>
            <person name="Navarro D."/>
            <person name="Drula E."/>
            <person name="Chaduli D."/>
            <person name="Cazenave R."/>
            <person name="Ahrendt S."/>
            <person name="Wang J."/>
            <person name="Lipzen A."/>
            <person name="Daum C."/>
            <person name="Barry K."/>
            <person name="Grigoriev I.V."/>
            <person name="Favel A."/>
            <person name="Rosso M.N."/>
            <person name="Martin F."/>
        </authorList>
    </citation>
    <scope>NUCLEOTIDE SEQUENCE [LARGE SCALE GENOMIC DNA]</scope>
    <source>
        <strain evidence="2 3">CIRM-BRFM 2984</strain>
    </source>
</reference>
<proteinExistence type="predicted"/>
<gene>
    <name evidence="2" type="ORF">R3P38DRAFT_2569440</name>
</gene>
<dbReference type="AlphaFoldDB" id="A0AAV9ZW34"/>
<dbReference type="InterPro" id="IPR043360">
    <property type="entry name" value="PP2B"/>
</dbReference>
<dbReference type="EMBL" id="JAWWNJ010000108">
    <property type="protein sequence ID" value="KAK6992637.1"/>
    <property type="molecule type" value="Genomic_DNA"/>
</dbReference>
<dbReference type="Gene3D" id="3.60.21.10">
    <property type="match status" value="1"/>
</dbReference>
<sequence length="96" mass="10664">CVYGGLSPELVQLFDIQALNRFAEPGSRGLLCDLLWSDPIAGIGHEDERSVPARATFLHNLTRRSNFFFTYAAACQFLERNGLLGIIRGHEAQDAK</sequence>
<dbReference type="Pfam" id="PF00149">
    <property type="entry name" value="Metallophos"/>
    <property type="match status" value="1"/>
</dbReference>
<evidence type="ECO:0000313" key="3">
    <source>
        <dbReference type="Proteomes" id="UP001362999"/>
    </source>
</evidence>
<protein>
    <submittedName>
        <fullName evidence="2">Metallo-dependent phosphatase-like protein</fullName>
    </submittedName>
</protein>
<dbReference type="PRINTS" id="PR00114">
    <property type="entry name" value="STPHPHTASE"/>
</dbReference>
<keyword evidence="3" id="KW-1185">Reference proteome</keyword>
<name>A0AAV9ZW34_9AGAR</name>
<dbReference type="Proteomes" id="UP001362999">
    <property type="component" value="Unassembled WGS sequence"/>
</dbReference>
<accession>A0AAV9ZW34</accession>
<evidence type="ECO:0000313" key="2">
    <source>
        <dbReference type="EMBL" id="KAK6992637.1"/>
    </source>
</evidence>
<dbReference type="InterPro" id="IPR029052">
    <property type="entry name" value="Metallo-depent_PP-like"/>
</dbReference>
<dbReference type="InterPro" id="IPR004843">
    <property type="entry name" value="Calcineurin-like_PHP"/>
</dbReference>
<comment type="caution">
    <text evidence="2">The sequence shown here is derived from an EMBL/GenBank/DDBJ whole genome shotgun (WGS) entry which is preliminary data.</text>
</comment>
<feature type="domain" description="Calcineurin-like phosphoesterase" evidence="1">
    <location>
        <begin position="1"/>
        <end position="93"/>
    </location>
</feature>
<dbReference type="GO" id="GO:0097720">
    <property type="term" value="P:calcineurin-mediated signaling"/>
    <property type="evidence" value="ECO:0007669"/>
    <property type="project" value="InterPro"/>
</dbReference>
<organism evidence="2 3">
    <name type="scientific">Favolaschia claudopus</name>
    <dbReference type="NCBI Taxonomy" id="2862362"/>
    <lineage>
        <taxon>Eukaryota</taxon>
        <taxon>Fungi</taxon>
        <taxon>Dikarya</taxon>
        <taxon>Basidiomycota</taxon>
        <taxon>Agaricomycotina</taxon>
        <taxon>Agaricomycetes</taxon>
        <taxon>Agaricomycetidae</taxon>
        <taxon>Agaricales</taxon>
        <taxon>Marasmiineae</taxon>
        <taxon>Mycenaceae</taxon>
        <taxon>Favolaschia</taxon>
    </lineage>
</organism>
<dbReference type="InterPro" id="IPR006186">
    <property type="entry name" value="Ser/Thr-sp_prot-phosphatase"/>
</dbReference>
<evidence type="ECO:0000259" key="1">
    <source>
        <dbReference type="Pfam" id="PF00149"/>
    </source>
</evidence>